<evidence type="ECO:0000313" key="10">
    <source>
        <dbReference type="Proteomes" id="UP000185669"/>
    </source>
</evidence>
<gene>
    <name evidence="9" type="ORF">SAMN05421834_1178</name>
</gene>
<sequence length="278" mass="30935">MSNSKVQITAIILVLSFFAFFALAPFFFMLISSFKPGDQIIKNGISASIDFDIMSLQNYKTLFTERSGIYLHWYKNSVLITTIQTAVAVFLSSWVGYGLAVYEFKGKNLIFVLVLVLMMVPIEILILPLYKLSITLKIIDSYAGVILPFIVPPVAVFFFRQFAVGLPTELIDAARIDGASEFAIFFKIMMPLMKPAYGAMIILQAMFSWNAFVWPLIVLRSNENFTLPIGLASLITPYGNSYDMLFSGAVISVVPIIILFMFKQNSFISGLTVGGVKG</sequence>
<keyword evidence="5 7" id="KW-1133">Transmembrane helix</keyword>
<reference evidence="10" key="1">
    <citation type="submission" date="2017-01" db="EMBL/GenBank/DDBJ databases">
        <authorList>
            <person name="Varghese N."/>
            <person name="Submissions S."/>
        </authorList>
    </citation>
    <scope>NUCLEOTIDE SEQUENCE [LARGE SCALE GENOMIC DNA]</scope>
    <source>
        <strain evidence="10">ATCC 700103</strain>
    </source>
</reference>
<dbReference type="AlphaFoldDB" id="A0A1N6Z9K3"/>
<comment type="subcellular location">
    <subcellularLocation>
        <location evidence="1 7">Cell membrane</location>
        <topology evidence="1 7">Multi-pass membrane protein</topology>
    </subcellularLocation>
</comment>
<dbReference type="InterPro" id="IPR035906">
    <property type="entry name" value="MetI-like_sf"/>
</dbReference>
<accession>A0A1N6Z9K3</accession>
<keyword evidence="4 7" id="KW-0812">Transmembrane</keyword>
<feature type="transmembrane region" description="Helical" evidence="7">
    <location>
        <begin position="12"/>
        <end position="34"/>
    </location>
</feature>
<evidence type="ECO:0000313" key="9">
    <source>
        <dbReference type="EMBL" id="SIR23426.1"/>
    </source>
</evidence>
<dbReference type="InterPro" id="IPR000515">
    <property type="entry name" value="MetI-like"/>
</dbReference>
<protein>
    <submittedName>
        <fullName evidence="9">L-arabinose ABC transporter membrane protein</fullName>
    </submittedName>
</protein>
<evidence type="ECO:0000256" key="2">
    <source>
        <dbReference type="ARBA" id="ARBA00022448"/>
    </source>
</evidence>
<evidence type="ECO:0000256" key="3">
    <source>
        <dbReference type="ARBA" id="ARBA00022475"/>
    </source>
</evidence>
<evidence type="ECO:0000259" key="8">
    <source>
        <dbReference type="PROSITE" id="PS50928"/>
    </source>
</evidence>
<keyword evidence="6 7" id="KW-0472">Membrane</keyword>
<dbReference type="PROSITE" id="PS50928">
    <property type="entry name" value="ABC_TM1"/>
    <property type="match status" value="1"/>
</dbReference>
<dbReference type="SUPFAM" id="SSF161098">
    <property type="entry name" value="MetI-like"/>
    <property type="match status" value="1"/>
</dbReference>
<feature type="transmembrane region" description="Helical" evidence="7">
    <location>
        <begin position="78"/>
        <end position="102"/>
    </location>
</feature>
<feature type="transmembrane region" description="Helical" evidence="7">
    <location>
        <begin position="196"/>
        <end position="217"/>
    </location>
</feature>
<dbReference type="GO" id="GO:0005886">
    <property type="term" value="C:plasma membrane"/>
    <property type="evidence" value="ECO:0007669"/>
    <property type="project" value="UniProtKB-SubCell"/>
</dbReference>
<dbReference type="PANTHER" id="PTHR43744:SF2">
    <property type="entry name" value="ARABINOOLIGOSACCHARIDES TRANSPORT SYSTEM PERMEASE PROTEIN ARAQ"/>
    <property type="match status" value="1"/>
</dbReference>
<dbReference type="RefSeq" id="WP_076545520.1">
    <property type="nucleotide sequence ID" value="NZ_FTNC01000017.1"/>
</dbReference>
<dbReference type="OrthoDB" id="9787837at2"/>
<keyword evidence="2 7" id="KW-0813">Transport</keyword>
<dbReference type="GO" id="GO:0055085">
    <property type="term" value="P:transmembrane transport"/>
    <property type="evidence" value="ECO:0007669"/>
    <property type="project" value="InterPro"/>
</dbReference>
<dbReference type="Pfam" id="PF00528">
    <property type="entry name" value="BPD_transp_1"/>
    <property type="match status" value="1"/>
</dbReference>
<feature type="transmembrane region" description="Helical" evidence="7">
    <location>
        <begin position="142"/>
        <end position="159"/>
    </location>
</feature>
<evidence type="ECO:0000256" key="7">
    <source>
        <dbReference type="RuleBase" id="RU363032"/>
    </source>
</evidence>
<feature type="domain" description="ABC transmembrane type-1" evidence="8">
    <location>
        <begin position="74"/>
        <end position="263"/>
    </location>
</feature>
<evidence type="ECO:0000256" key="4">
    <source>
        <dbReference type="ARBA" id="ARBA00022692"/>
    </source>
</evidence>
<evidence type="ECO:0000256" key="1">
    <source>
        <dbReference type="ARBA" id="ARBA00004651"/>
    </source>
</evidence>
<dbReference type="Proteomes" id="UP000185669">
    <property type="component" value="Unassembled WGS sequence"/>
</dbReference>
<comment type="similarity">
    <text evidence="7">Belongs to the binding-protein-dependent transport system permease family.</text>
</comment>
<organism evidence="9 10">
    <name type="scientific">Halanaerobium kushneri</name>
    <dbReference type="NCBI Taxonomy" id="56779"/>
    <lineage>
        <taxon>Bacteria</taxon>
        <taxon>Bacillati</taxon>
        <taxon>Bacillota</taxon>
        <taxon>Clostridia</taxon>
        <taxon>Halanaerobiales</taxon>
        <taxon>Halanaerobiaceae</taxon>
        <taxon>Halanaerobium</taxon>
    </lineage>
</organism>
<proteinExistence type="inferred from homology"/>
<evidence type="ECO:0000256" key="6">
    <source>
        <dbReference type="ARBA" id="ARBA00023136"/>
    </source>
</evidence>
<dbReference type="PANTHER" id="PTHR43744">
    <property type="entry name" value="ABC TRANSPORTER PERMEASE PROTEIN MG189-RELATED-RELATED"/>
    <property type="match status" value="1"/>
</dbReference>
<keyword evidence="3" id="KW-1003">Cell membrane</keyword>
<keyword evidence="10" id="KW-1185">Reference proteome</keyword>
<name>A0A1N6Z9K3_9FIRM</name>
<evidence type="ECO:0000256" key="5">
    <source>
        <dbReference type="ARBA" id="ARBA00022989"/>
    </source>
</evidence>
<feature type="transmembrane region" description="Helical" evidence="7">
    <location>
        <begin position="109"/>
        <end position="130"/>
    </location>
</feature>
<dbReference type="Gene3D" id="1.10.3720.10">
    <property type="entry name" value="MetI-like"/>
    <property type="match status" value="1"/>
</dbReference>
<feature type="transmembrane region" description="Helical" evidence="7">
    <location>
        <begin position="244"/>
        <end position="262"/>
    </location>
</feature>
<dbReference type="CDD" id="cd06261">
    <property type="entry name" value="TM_PBP2"/>
    <property type="match status" value="1"/>
</dbReference>
<dbReference type="EMBL" id="FTNC01000017">
    <property type="protein sequence ID" value="SIR23426.1"/>
    <property type="molecule type" value="Genomic_DNA"/>
</dbReference>
<dbReference type="STRING" id="56779.SAMN05421834_1178"/>